<proteinExistence type="predicted"/>
<gene>
    <name evidence="3" type="ORF">BHF71_02510</name>
</gene>
<reference evidence="3 4" key="1">
    <citation type="submission" date="2016-09" db="EMBL/GenBank/DDBJ databases">
        <title>Draft genome sequence for the type strain of Vulcanibacillus modesticaldus BR, a strictly anaerobic, moderately thermophilic, and nitrate-reducing bacterium from deep sea-hydrothermal vents of the Mid-Atlantic Ridge.</title>
        <authorList>
            <person name="Abin C.A."/>
            <person name="Hollibaugh J.T."/>
        </authorList>
    </citation>
    <scope>NUCLEOTIDE SEQUENCE [LARGE SCALE GENOMIC DNA]</scope>
    <source>
        <strain evidence="3 4">BR</strain>
    </source>
</reference>
<name>A0A1D2YTQ2_9BACI</name>
<dbReference type="InterPro" id="IPR031564">
    <property type="entry name" value="Flp1-like"/>
</dbReference>
<keyword evidence="1" id="KW-0472">Membrane</keyword>
<comment type="caution">
    <text evidence="3">The sequence shown here is derived from an EMBL/GenBank/DDBJ whole genome shotgun (WGS) entry which is preliminary data.</text>
</comment>
<dbReference type="RefSeq" id="WP_069657051.1">
    <property type="nucleotide sequence ID" value="NZ_MIJF01000035.1"/>
</dbReference>
<keyword evidence="1" id="KW-0812">Transmembrane</keyword>
<evidence type="ECO:0000256" key="1">
    <source>
        <dbReference type="SAM" id="Phobius"/>
    </source>
</evidence>
<evidence type="ECO:0000313" key="4">
    <source>
        <dbReference type="Proteomes" id="UP000243739"/>
    </source>
</evidence>
<keyword evidence="4" id="KW-1185">Reference proteome</keyword>
<evidence type="ECO:0000259" key="2">
    <source>
        <dbReference type="Pfam" id="PF16982"/>
    </source>
</evidence>
<dbReference type="Pfam" id="PF16982">
    <property type="entry name" value="Flp1_like"/>
    <property type="match status" value="1"/>
</dbReference>
<feature type="domain" description="Putative Flagellin Flp1-like" evidence="2">
    <location>
        <begin position="10"/>
        <end position="56"/>
    </location>
</feature>
<dbReference type="Proteomes" id="UP000243739">
    <property type="component" value="Unassembled WGS sequence"/>
</dbReference>
<dbReference type="STRING" id="337097.BHF71_02510"/>
<evidence type="ECO:0000313" key="3">
    <source>
        <dbReference type="EMBL" id="OEF99074.1"/>
    </source>
</evidence>
<keyword evidence="1" id="KW-1133">Transmembrane helix</keyword>
<dbReference type="AlphaFoldDB" id="A0A1D2YTQ2"/>
<organism evidence="3 4">
    <name type="scientific">Vulcanibacillus modesticaldus</name>
    <dbReference type="NCBI Taxonomy" id="337097"/>
    <lineage>
        <taxon>Bacteria</taxon>
        <taxon>Bacillati</taxon>
        <taxon>Bacillota</taxon>
        <taxon>Bacilli</taxon>
        <taxon>Bacillales</taxon>
        <taxon>Bacillaceae</taxon>
        <taxon>Vulcanibacillus</taxon>
    </lineage>
</organism>
<feature type="transmembrane region" description="Helical" evidence="1">
    <location>
        <begin position="20"/>
        <end position="37"/>
    </location>
</feature>
<sequence>MTLLKYWIYRFWSKEEGLGTLEILLIVTVLVGVALLFRGKIFDWVETLLNKSDSNISNF</sequence>
<dbReference type="EMBL" id="MIJF01000035">
    <property type="protein sequence ID" value="OEF99074.1"/>
    <property type="molecule type" value="Genomic_DNA"/>
</dbReference>
<accession>A0A1D2YTQ2</accession>
<protein>
    <recommendedName>
        <fullName evidence="2">Putative Flagellin Flp1-like domain-containing protein</fullName>
    </recommendedName>
</protein>